<dbReference type="EMBL" id="LVYD01000058">
    <property type="protein sequence ID" value="OQP61185.1"/>
    <property type="molecule type" value="Genomic_DNA"/>
</dbReference>
<reference evidence="2 3" key="1">
    <citation type="submission" date="2016-03" db="EMBL/GenBank/DDBJ databases">
        <title>Niastella vici sp. nov., isolated from farmland soil.</title>
        <authorList>
            <person name="Chen L."/>
            <person name="Wang D."/>
            <person name="Yang S."/>
            <person name="Wang G."/>
        </authorList>
    </citation>
    <scope>NUCLEOTIDE SEQUENCE [LARGE SCALE GENOMIC DNA]</scope>
    <source>
        <strain evidence="2 3">DJ57</strain>
    </source>
</reference>
<sequence length="152" mass="17594">MSRTKKILLGVLVLLIVIQFIRPARNINGQVLATDITKLYSIPENVQASLKTACYDCHSNNTRYPWYVNIQPVGWYLSWHVSEGKEELNFSDFGSYSQRKQKGKFKSIAKTVEEDEMPLSSYTLIHKDARLTNEEKTQLIEWAKNYYQSVSP</sequence>
<proteinExistence type="predicted"/>
<gene>
    <name evidence="2" type="ORF">A3860_05585</name>
</gene>
<dbReference type="SMART" id="SM01235">
    <property type="entry name" value="Haem_bd"/>
    <property type="match status" value="1"/>
</dbReference>
<dbReference type="InterPro" id="IPR025992">
    <property type="entry name" value="Haem-bd"/>
</dbReference>
<dbReference type="STRING" id="1703345.A3860_05585"/>
<evidence type="ECO:0000313" key="2">
    <source>
        <dbReference type="EMBL" id="OQP61185.1"/>
    </source>
</evidence>
<dbReference type="OrthoDB" id="196738at2"/>
<comment type="caution">
    <text evidence="2">The sequence shown here is derived from an EMBL/GenBank/DDBJ whole genome shotgun (WGS) entry which is preliminary data.</text>
</comment>
<dbReference type="AlphaFoldDB" id="A0A1V9FS44"/>
<name>A0A1V9FS44_9BACT</name>
<evidence type="ECO:0000259" key="1">
    <source>
        <dbReference type="SMART" id="SM01235"/>
    </source>
</evidence>
<feature type="domain" description="Haem-binding" evidence="1">
    <location>
        <begin position="12"/>
        <end position="147"/>
    </location>
</feature>
<keyword evidence="3" id="KW-1185">Reference proteome</keyword>
<accession>A0A1V9FS44</accession>
<protein>
    <submittedName>
        <fullName evidence="2">Cytochrome C</fullName>
    </submittedName>
</protein>
<organism evidence="2 3">
    <name type="scientific">Niastella vici</name>
    <dbReference type="NCBI Taxonomy" id="1703345"/>
    <lineage>
        <taxon>Bacteria</taxon>
        <taxon>Pseudomonadati</taxon>
        <taxon>Bacteroidota</taxon>
        <taxon>Chitinophagia</taxon>
        <taxon>Chitinophagales</taxon>
        <taxon>Chitinophagaceae</taxon>
        <taxon>Niastella</taxon>
    </lineage>
</organism>
<dbReference type="Proteomes" id="UP000192796">
    <property type="component" value="Unassembled WGS sequence"/>
</dbReference>
<dbReference type="Pfam" id="PF14376">
    <property type="entry name" value="Haem_bd"/>
    <property type="match status" value="1"/>
</dbReference>
<evidence type="ECO:0000313" key="3">
    <source>
        <dbReference type="Proteomes" id="UP000192796"/>
    </source>
</evidence>
<dbReference type="RefSeq" id="WP_081151593.1">
    <property type="nucleotide sequence ID" value="NZ_LVYD01000058.1"/>
</dbReference>